<dbReference type="Proteomes" id="UP000719412">
    <property type="component" value="Unassembled WGS sequence"/>
</dbReference>
<dbReference type="AlphaFoldDB" id="A0A8J6HTB5"/>
<protein>
    <submittedName>
        <fullName evidence="2">Uncharacterized protein</fullName>
    </submittedName>
</protein>
<accession>A0A8J6HTB5</accession>
<name>A0A8J6HTB5_TENMO</name>
<feature type="region of interest" description="Disordered" evidence="1">
    <location>
        <begin position="1"/>
        <end position="31"/>
    </location>
</feature>
<evidence type="ECO:0000256" key="1">
    <source>
        <dbReference type="SAM" id="MobiDB-lite"/>
    </source>
</evidence>
<gene>
    <name evidence="2" type="ORF">GEV33_003225</name>
</gene>
<sequence>MLSSLVTSQEMGKSAPGWSAKEHASSSMRRAKPITLKEINEKFKMALETSKFILGEFGFCFTANVDYS</sequence>
<keyword evidence="3" id="KW-1185">Reference proteome</keyword>
<dbReference type="EMBL" id="JABDTM020014242">
    <property type="protein sequence ID" value="KAH0819566.1"/>
    <property type="molecule type" value="Genomic_DNA"/>
</dbReference>
<evidence type="ECO:0000313" key="3">
    <source>
        <dbReference type="Proteomes" id="UP000719412"/>
    </source>
</evidence>
<reference evidence="2" key="2">
    <citation type="submission" date="2021-08" db="EMBL/GenBank/DDBJ databases">
        <authorList>
            <person name="Eriksson T."/>
        </authorList>
    </citation>
    <scope>NUCLEOTIDE SEQUENCE</scope>
    <source>
        <strain evidence="2">Stoneville</strain>
        <tissue evidence="2">Whole head</tissue>
    </source>
</reference>
<evidence type="ECO:0000313" key="2">
    <source>
        <dbReference type="EMBL" id="KAH0819566.1"/>
    </source>
</evidence>
<organism evidence="2 3">
    <name type="scientific">Tenebrio molitor</name>
    <name type="common">Yellow mealworm beetle</name>
    <dbReference type="NCBI Taxonomy" id="7067"/>
    <lineage>
        <taxon>Eukaryota</taxon>
        <taxon>Metazoa</taxon>
        <taxon>Ecdysozoa</taxon>
        <taxon>Arthropoda</taxon>
        <taxon>Hexapoda</taxon>
        <taxon>Insecta</taxon>
        <taxon>Pterygota</taxon>
        <taxon>Neoptera</taxon>
        <taxon>Endopterygota</taxon>
        <taxon>Coleoptera</taxon>
        <taxon>Polyphaga</taxon>
        <taxon>Cucujiformia</taxon>
        <taxon>Tenebrionidae</taxon>
        <taxon>Tenebrio</taxon>
    </lineage>
</organism>
<proteinExistence type="predicted"/>
<feature type="compositionally biased region" description="Polar residues" evidence="1">
    <location>
        <begin position="1"/>
        <end position="11"/>
    </location>
</feature>
<reference evidence="2" key="1">
    <citation type="journal article" date="2020" name="J Insects Food Feed">
        <title>The yellow mealworm (Tenebrio molitor) genome: a resource for the emerging insects as food and feed industry.</title>
        <authorList>
            <person name="Eriksson T."/>
            <person name="Andere A."/>
            <person name="Kelstrup H."/>
            <person name="Emery V."/>
            <person name="Picard C."/>
        </authorList>
    </citation>
    <scope>NUCLEOTIDE SEQUENCE</scope>
    <source>
        <strain evidence="2">Stoneville</strain>
        <tissue evidence="2">Whole head</tissue>
    </source>
</reference>
<comment type="caution">
    <text evidence="2">The sequence shown here is derived from an EMBL/GenBank/DDBJ whole genome shotgun (WGS) entry which is preliminary data.</text>
</comment>